<accession>A0A1Y1IDE0</accession>
<name>A0A1Y1IDE0_KLENI</name>
<feature type="compositionally biased region" description="Basic and acidic residues" evidence="2">
    <location>
        <begin position="1326"/>
        <end position="1337"/>
    </location>
</feature>
<feature type="compositionally biased region" description="Basic and acidic residues" evidence="2">
    <location>
        <begin position="1434"/>
        <end position="1444"/>
    </location>
</feature>
<feature type="region of interest" description="Disordered" evidence="2">
    <location>
        <begin position="1171"/>
        <end position="1516"/>
    </location>
</feature>
<reference evidence="3 4" key="1">
    <citation type="journal article" date="2014" name="Nat. Commun.">
        <title>Klebsormidium flaccidum genome reveals primary factors for plant terrestrial adaptation.</title>
        <authorList>
            <person name="Hori K."/>
            <person name="Maruyama F."/>
            <person name="Fujisawa T."/>
            <person name="Togashi T."/>
            <person name="Yamamoto N."/>
            <person name="Seo M."/>
            <person name="Sato S."/>
            <person name="Yamada T."/>
            <person name="Mori H."/>
            <person name="Tajima N."/>
            <person name="Moriyama T."/>
            <person name="Ikeuchi M."/>
            <person name="Watanabe M."/>
            <person name="Wada H."/>
            <person name="Kobayashi K."/>
            <person name="Saito M."/>
            <person name="Masuda T."/>
            <person name="Sasaki-Sekimoto Y."/>
            <person name="Mashiguchi K."/>
            <person name="Awai K."/>
            <person name="Shimojima M."/>
            <person name="Masuda S."/>
            <person name="Iwai M."/>
            <person name="Nobusawa T."/>
            <person name="Narise T."/>
            <person name="Kondo S."/>
            <person name="Saito H."/>
            <person name="Sato R."/>
            <person name="Murakawa M."/>
            <person name="Ihara Y."/>
            <person name="Oshima-Yamada Y."/>
            <person name="Ohtaka K."/>
            <person name="Satoh M."/>
            <person name="Sonobe K."/>
            <person name="Ishii M."/>
            <person name="Ohtani R."/>
            <person name="Kanamori-Sato M."/>
            <person name="Honoki R."/>
            <person name="Miyazaki D."/>
            <person name="Mochizuki H."/>
            <person name="Umetsu J."/>
            <person name="Higashi K."/>
            <person name="Shibata D."/>
            <person name="Kamiya Y."/>
            <person name="Sato N."/>
            <person name="Nakamura Y."/>
            <person name="Tabata S."/>
            <person name="Ida S."/>
            <person name="Kurokawa K."/>
            <person name="Ohta H."/>
        </authorList>
    </citation>
    <scope>NUCLEOTIDE SEQUENCE [LARGE SCALE GENOMIC DNA]</scope>
    <source>
        <strain evidence="3 4">NIES-2285</strain>
    </source>
</reference>
<proteinExistence type="predicted"/>
<sequence>MGKSSAAPLDYAALMRDIRAQGLKHALEKQPARNGGMVAKTLPATYGQMHEGKGLKKVVTSRGADDDTDEPQQPRSAPHPFKRESSPDDAELFARLAASGVLTSPPRHRVPSPSKNMTPRQPLKEADQRGAMQGSSGRSNGGGIVEEDESQARGGFAAARMPPPSKPPRLPSGSSSRQGQSPQKRIGDGNAVAGEEGGILEKENSKRARLEAPASKAAKPLFQQNQTGGMAKPPSGGEGGDSSRGGPRLRAEGLMAPPAADAATLRRQVAALQVELEAHIEGEGKLQSLNTQLRERLAAYQSQNRESTALANEELATLQKDLDRTLEEHTKLAEKAGSLEREKHYIEAALQKRVAEFEAERTVLRARIEDMSEDVRVKAEATAQAELLKVELDSVLAVRDNLENEVERLAAESQYVKQKAEEYSTELRALLEKEQHEELLHRRWRAALQRRMFAHFRSAVATQKRRQRHKRAAAYFAARRTLGVGFRSWVLATKRSRKMNSILSRRRSAYLREVFRLWRLEVSVGARQRSILAAQRREILTRGVATWRARVAAARAARARGVTAERFQMSRVCRRVLRAWRREVGKGRLSLQEEEALGLGADLHYETAVRRRALWAWVDWVDDVARPRAARISRANAQNRRSLLRRAFRAWEDGVDAKVLKSERKATAVKMANRSLTQRGFEAWFEYRQHKVETRGRQALAERCFLDHQFRRWHDALLEIRAEREARKKGNRLRAVVLTRVCMKAWVNVVARKKRARAANTRAFAHYLSALRAAAWAAWRQGLEVSRAEKRAVRDGQRALLRSFLARWKDYHRQCLVKSVLEKRASAHARRREKRALRCALEEWWEVCVVKRQRRRVEQLLRERRERGIARRFFVAWRMSVYEGLRDVHLTVHNEYVESQAKCEEQAARISAVDLENLQLIDRLHALSTEFAQLQSVIKEQRDKNEDLQRSLEDGAVLESSLRADADHARSRARALQDEIAALQRALAGRNEEDTAAEVRHQLEVQGLSKELEGLRSEVEEKGAQLEACEQALQEASERLDAAAANSQEKLTNALEIAASLRQMLDEKDRHVAALEAERQAGELDLGEMQRKVAAANQTLRDAVDAREIRIRELEAQARQYQQEAQKHQIETQELRIAVERRSAQVRKLEYEVRLLREREQSKADAFISALHARARSPPPARARESVHRSPEPSQHAPDAQAAPTTANGFVGFAAEQNGRPGNGIAFTGMPGSARQAGSTVGETDERGARARSPNHSPERGPVQSSGPPFVTPEKRTVHASYPIASGPRQPGAAGGVASPTPEKRQVPAVSAQAGAYRSPAFVRRASPERDPSRDRGLSSQRPIHTGQPTEQRATSPELRVRSALSDGEPDTSPVHRNWATARQENGASRSPEPRTRQALASGAQHAGFAQWTPQAARREISPKRTFTQPILRRSQEAEGRSKDGIAQFFKGPASEVGLEAGLGGERRGSGSHSDSDDSAKDLHAEIQKLQARIMDRLKESPERSEPIGSSDDIYR</sequence>
<feature type="region of interest" description="Disordered" evidence="2">
    <location>
        <begin position="27"/>
        <end position="252"/>
    </location>
</feature>
<evidence type="ECO:0000313" key="3">
    <source>
        <dbReference type="EMBL" id="GAQ87972.1"/>
    </source>
</evidence>
<evidence type="ECO:0000256" key="2">
    <source>
        <dbReference type="SAM" id="MobiDB-lite"/>
    </source>
</evidence>
<dbReference type="OMA" id="LAIENCC"/>
<feature type="compositionally biased region" description="Basic and acidic residues" evidence="2">
    <location>
        <begin position="199"/>
        <end position="210"/>
    </location>
</feature>
<dbReference type="PANTHER" id="PTHR23159:SF67">
    <property type="entry name" value="DUF4456 DOMAIN-CONTAINING PROTEIN"/>
    <property type="match status" value="1"/>
</dbReference>
<feature type="compositionally biased region" description="Basic and acidic residues" evidence="2">
    <location>
        <begin position="1494"/>
        <end position="1506"/>
    </location>
</feature>
<protein>
    <submittedName>
        <fullName evidence="3">Uncharacterized protein</fullName>
    </submittedName>
</protein>
<dbReference type="Proteomes" id="UP000054558">
    <property type="component" value="Unassembled WGS sequence"/>
</dbReference>
<dbReference type="OrthoDB" id="1907464at2759"/>
<organism evidence="3 4">
    <name type="scientific">Klebsormidium nitens</name>
    <name type="common">Green alga</name>
    <name type="synonym">Ulothrix nitens</name>
    <dbReference type="NCBI Taxonomy" id="105231"/>
    <lineage>
        <taxon>Eukaryota</taxon>
        <taxon>Viridiplantae</taxon>
        <taxon>Streptophyta</taxon>
        <taxon>Klebsormidiophyceae</taxon>
        <taxon>Klebsormidiales</taxon>
        <taxon>Klebsormidiaceae</taxon>
        <taxon>Klebsormidium</taxon>
    </lineage>
</organism>
<dbReference type="EMBL" id="DF237339">
    <property type="protein sequence ID" value="GAQ87972.1"/>
    <property type="molecule type" value="Genomic_DNA"/>
</dbReference>
<dbReference type="PANTHER" id="PTHR23159">
    <property type="entry name" value="CENTROSOMAL PROTEIN 2"/>
    <property type="match status" value="1"/>
</dbReference>
<feature type="compositionally biased region" description="Polar residues" evidence="2">
    <location>
        <begin position="1338"/>
        <end position="1355"/>
    </location>
</feature>
<keyword evidence="4" id="KW-1185">Reference proteome</keyword>
<feature type="compositionally biased region" description="Basic and acidic residues" evidence="2">
    <location>
        <begin position="1182"/>
        <end position="1191"/>
    </location>
</feature>
<feature type="coiled-coil region" evidence="1">
    <location>
        <begin position="308"/>
        <end position="437"/>
    </location>
</feature>
<gene>
    <name evidence="3" type="ORF">KFL_003900120</name>
</gene>
<dbReference type="STRING" id="105231.A0A1Y1IDE0"/>
<feature type="compositionally biased region" description="Low complexity" evidence="2">
    <location>
        <begin position="171"/>
        <end position="184"/>
    </location>
</feature>
<feature type="compositionally biased region" description="Basic and acidic residues" evidence="2">
    <location>
        <begin position="1465"/>
        <end position="1487"/>
    </location>
</feature>
<feature type="coiled-coil region" evidence="1">
    <location>
        <begin position="924"/>
        <end position="1138"/>
    </location>
</feature>
<keyword evidence="1" id="KW-0175">Coiled coil</keyword>
<evidence type="ECO:0000313" key="4">
    <source>
        <dbReference type="Proteomes" id="UP000054558"/>
    </source>
</evidence>
<feature type="compositionally biased region" description="Pro residues" evidence="2">
    <location>
        <begin position="161"/>
        <end position="170"/>
    </location>
</feature>
<evidence type="ECO:0000256" key="1">
    <source>
        <dbReference type="SAM" id="Coils"/>
    </source>
</evidence>